<dbReference type="InterPro" id="IPR016162">
    <property type="entry name" value="Ald_DH_N"/>
</dbReference>
<keyword evidence="3" id="KW-0560">Oxidoreductase</keyword>
<dbReference type="Pfam" id="PF00171">
    <property type="entry name" value="Aldedh"/>
    <property type="match status" value="2"/>
</dbReference>
<evidence type="ECO:0000256" key="3">
    <source>
        <dbReference type="ARBA" id="ARBA00023002"/>
    </source>
</evidence>
<comment type="similarity">
    <text evidence="2">Belongs to the aldehyde dehydrogenase family.</text>
</comment>
<dbReference type="EMBL" id="JASPKY010000527">
    <property type="protein sequence ID" value="KAK9693984.1"/>
    <property type="molecule type" value="Genomic_DNA"/>
</dbReference>
<dbReference type="InterPro" id="IPR050740">
    <property type="entry name" value="Aldehyde_DH_Superfamily"/>
</dbReference>
<proteinExistence type="inferred from homology"/>
<dbReference type="FunFam" id="3.40.309.10:FF:000004">
    <property type="entry name" value="Succinate-semialdehyde dehydrogenase I"/>
    <property type="match status" value="1"/>
</dbReference>
<evidence type="ECO:0000313" key="6">
    <source>
        <dbReference type="Proteomes" id="UP001458880"/>
    </source>
</evidence>
<evidence type="ECO:0000256" key="1">
    <source>
        <dbReference type="ARBA" id="ARBA00005176"/>
    </source>
</evidence>
<dbReference type="Proteomes" id="UP001458880">
    <property type="component" value="Unassembled WGS sequence"/>
</dbReference>
<dbReference type="GO" id="GO:0009450">
    <property type="term" value="P:gamma-aminobutyric acid catabolic process"/>
    <property type="evidence" value="ECO:0007669"/>
    <property type="project" value="TreeGrafter"/>
</dbReference>
<sequence>MSYLVCRYRVVSNYLHMASRSLHLLNEKAFINGEWDTASNQKTFEVKNPANGQVVGTVPDMNVDDVQKAIDAASEALKTWQKTTAKERSHILRKWYDLLNANSESIAKIMTAESGKPLIESNGEVVYGNSFVEWFSEEARRIRGETVPSPVPNRKLIIEKQPIGVVALITPWNFPHAMITRKAAAALAAGCTCVIKPAEDTPLTALTLAHLAQEAGVPKGVFNVVTCDRSNAAAVGKLLCESPQIAGISFTGSTQVGKLLYEQCARHIKRVGLELGSVHDISRGFLIQEDVFDEFVNKFGIAIKSIKLGDGFQEGITTGPLINIAQFNKVNSIVEDAKNKGAKIVVGGAPAKQLGELFYEPTLMTNIKEDMLIYKEEVFGPVAAIIKFKTEEEAVAIANNTERGLAGYFYSEDVSQIFRVSRELELGMVGINEGMISCAEAPFGGVKESGIGREGSHHGIEEYTYYKYLCVGNL</sequence>
<dbReference type="SUPFAM" id="SSF53720">
    <property type="entry name" value="ALDH-like"/>
    <property type="match status" value="1"/>
</dbReference>
<gene>
    <name evidence="5" type="ORF">QE152_g33854</name>
</gene>
<accession>A0AAW1IVX2</accession>
<dbReference type="PANTHER" id="PTHR43353">
    <property type="entry name" value="SUCCINATE-SEMIALDEHYDE DEHYDROGENASE, MITOCHONDRIAL"/>
    <property type="match status" value="1"/>
</dbReference>
<dbReference type="PANTHER" id="PTHR43353:SF5">
    <property type="entry name" value="SUCCINATE-SEMIALDEHYDE DEHYDROGENASE, MITOCHONDRIAL"/>
    <property type="match status" value="1"/>
</dbReference>
<feature type="domain" description="Aldehyde dehydrogenase" evidence="4">
    <location>
        <begin position="285"/>
        <end position="468"/>
    </location>
</feature>
<dbReference type="FunFam" id="3.40.605.10:FF:000005">
    <property type="entry name" value="Succinate-semialdehyde dehydrogenase I"/>
    <property type="match status" value="1"/>
</dbReference>
<dbReference type="InterPro" id="IPR015590">
    <property type="entry name" value="Aldehyde_DH_dom"/>
</dbReference>
<evidence type="ECO:0000259" key="4">
    <source>
        <dbReference type="Pfam" id="PF00171"/>
    </source>
</evidence>
<dbReference type="CDD" id="cd07103">
    <property type="entry name" value="ALDH_F5_SSADH_GabD"/>
    <property type="match status" value="1"/>
</dbReference>
<dbReference type="Gene3D" id="3.40.605.10">
    <property type="entry name" value="Aldehyde Dehydrogenase, Chain A, domain 1"/>
    <property type="match status" value="2"/>
</dbReference>
<name>A0AAW1IVX2_POPJA</name>
<dbReference type="InterPro" id="IPR016161">
    <property type="entry name" value="Ald_DH/histidinol_DH"/>
</dbReference>
<feature type="domain" description="Aldehyde dehydrogenase" evidence="4">
    <location>
        <begin position="38"/>
        <end position="277"/>
    </location>
</feature>
<dbReference type="InterPro" id="IPR016163">
    <property type="entry name" value="Ald_DH_C"/>
</dbReference>
<protein>
    <submittedName>
        <fullName evidence="5">Aldehyde dehydrogenase family</fullName>
    </submittedName>
</protein>
<dbReference type="GO" id="GO:0004777">
    <property type="term" value="F:succinate-semialdehyde dehydrogenase (NAD+) activity"/>
    <property type="evidence" value="ECO:0007669"/>
    <property type="project" value="TreeGrafter"/>
</dbReference>
<reference evidence="5 6" key="1">
    <citation type="journal article" date="2024" name="BMC Genomics">
        <title>De novo assembly and annotation of Popillia japonica's genome with initial clues to its potential as an invasive pest.</title>
        <authorList>
            <person name="Cucini C."/>
            <person name="Boschi S."/>
            <person name="Funari R."/>
            <person name="Cardaioli E."/>
            <person name="Iannotti N."/>
            <person name="Marturano G."/>
            <person name="Paoli F."/>
            <person name="Bruttini M."/>
            <person name="Carapelli A."/>
            <person name="Frati F."/>
            <person name="Nardi F."/>
        </authorList>
    </citation>
    <scope>NUCLEOTIDE SEQUENCE [LARGE SCALE GENOMIC DNA]</scope>
    <source>
        <strain evidence="5">DMR45628</strain>
    </source>
</reference>
<dbReference type="GO" id="GO:0005739">
    <property type="term" value="C:mitochondrion"/>
    <property type="evidence" value="ECO:0007669"/>
    <property type="project" value="TreeGrafter"/>
</dbReference>
<organism evidence="5 6">
    <name type="scientific">Popillia japonica</name>
    <name type="common">Japanese beetle</name>
    <dbReference type="NCBI Taxonomy" id="7064"/>
    <lineage>
        <taxon>Eukaryota</taxon>
        <taxon>Metazoa</taxon>
        <taxon>Ecdysozoa</taxon>
        <taxon>Arthropoda</taxon>
        <taxon>Hexapoda</taxon>
        <taxon>Insecta</taxon>
        <taxon>Pterygota</taxon>
        <taxon>Neoptera</taxon>
        <taxon>Endopterygota</taxon>
        <taxon>Coleoptera</taxon>
        <taxon>Polyphaga</taxon>
        <taxon>Scarabaeiformia</taxon>
        <taxon>Scarabaeidae</taxon>
        <taxon>Rutelinae</taxon>
        <taxon>Popillia</taxon>
    </lineage>
</organism>
<evidence type="ECO:0000256" key="2">
    <source>
        <dbReference type="ARBA" id="ARBA00009986"/>
    </source>
</evidence>
<dbReference type="Gene3D" id="3.40.309.10">
    <property type="entry name" value="Aldehyde Dehydrogenase, Chain A, domain 2"/>
    <property type="match status" value="1"/>
</dbReference>
<comment type="caution">
    <text evidence="5">The sequence shown here is derived from an EMBL/GenBank/DDBJ whole genome shotgun (WGS) entry which is preliminary data.</text>
</comment>
<comment type="pathway">
    <text evidence="1">Amino-acid degradation; 4-aminobutanoate degradation.</text>
</comment>
<evidence type="ECO:0000313" key="5">
    <source>
        <dbReference type="EMBL" id="KAK9693984.1"/>
    </source>
</evidence>
<keyword evidence="6" id="KW-1185">Reference proteome</keyword>
<dbReference type="AlphaFoldDB" id="A0AAW1IVX2"/>